<dbReference type="KEGG" id="faa:HMPREF0389_00005"/>
<evidence type="ECO:0000256" key="1">
    <source>
        <dbReference type="ARBA" id="ARBA00004141"/>
    </source>
</evidence>
<protein>
    <submittedName>
        <fullName evidence="6">Dimethylallyltranstransferase</fullName>
    </submittedName>
</protein>
<dbReference type="Proteomes" id="UP000007468">
    <property type="component" value="Chromosome"/>
</dbReference>
<feature type="transmembrane region" description="Helical" evidence="5">
    <location>
        <begin position="12"/>
        <end position="33"/>
    </location>
</feature>
<dbReference type="eggNOG" id="COG0382">
    <property type="taxonomic scope" value="Bacteria"/>
</dbReference>
<dbReference type="AlphaFoldDB" id="D6GR02"/>
<evidence type="ECO:0000256" key="4">
    <source>
        <dbReference type="ARBA" id="ARBA00023136"/>
    </source>
</evidence>
<evidence type="ECO:0000313" key="7">
    <source>
        <dbReference type="Proteomes" id="UP000007468"/>
    </source>
</evidence>
<dbReference type="EMBL" id="CP002390">
    <property type="protein sequence ID" value="EFE28093.1"/>
    <property type="molecule type" value="Genomic_DNA"/>
</dbReference>
<dbReference type="Gene3D" id="1.10.357.140">
    <property type="entry name" value="UbiA prenyltransferase"/>
    <property type="match status" value="1"/>
</dbReference>
<proteinExistence type="predicted"/>
<feature type="transmembrane region" description="Helical" evidence="5">
    <location>
        <begin position="173"/>
        <end position="191"/>
    </location>
</feature>
<dbReference type="OrthoDB" id="7594477at2"/>
<feature type="transmembrane region" description="Helical" evidence="5">
    <location>
        <begin position="218"/>
        <end position="237"/>
    </location>
</feature>
<accession>D6GR02</accession>
<name>D6GR02_FILAD</name>
<comment type="subcellular location">
    <subcellularLocation>
        <location evidence="1">Membrane</location>
        <topology evidence="1">Multi-pass membrane protein</topology>
    </subcellularLocation>
</comment>
<evidence type="ECO:0000256" key="3">
    <source>
        <dbReference type="ARBA" id="ARBA00022989"/>
    </source>
</evidence>
<feature type="transmembrane region" description="Helical" evidence="5">
    <location>
        <begin position="280"/>
        <end position="296"/>
    </location>
</feature>
<organism evidence="6 7">
    <name type="scientific">Filifactor alocis (strain ATCC 35896 / CCUG 47790 / D40 B5)</name>
    <name type="common">Fusobacterium alocis</name>
    <dbReference type="NCBI Taxonomy" id="546269"/>
    <lineage>
        <taxon>Bacteria</taxon>
        <taxon>Bacillati</taxon>
        <taxon>Bacillota</taxon>
        <taxon>Clostridia</taxon>
        <taxon>Peptostreptococcales</taxon>
        <taxon>Filifactoraceae</taxon>
        <taxon>Filifactor</taxon>
    </lineage>
</organism>
<evidence type="ECO:0000256" key="2">
    <source>
        <dbReference type="ARBA" id="ARBA00022692"/>
    </source>
</evidence>
<sequence>MIRRLNIYFREMFPLIPRFLLGAIVFGEIYFMVLLNYGIVHFNIGIQEFVGAYTVFAFYMYLRVADDFKDYETDKRLFPNRALPSGKVNKRDLIVACTLAQVIAFILNVLYMNNTAFFLFLYGYGFLMSQWFFQRHKIQPNLPLALVTHNPVQIIINLYIISFTCVKYKLYPFTYITFLVLWTLYFPSLIWEISRKIRAPREETEYVTYSKLFGYEKATRFVMILTLTDIITNIILVWNLNKISVVAFIGIVSWMTIKFLQYIKDPYQYKIVEKVERYTYIQETLMLLTVAIYLMIGKI</sequence>
<evidence type="ECO:0000256" key="5">
    <source>
        <dbReference type="SAM" id="Phobius"/>
    </source>
</evidence>
<keyword evidence="2 5" id="KW-0812">Transmembrane</keyword>
<feature type="transmembrane region" description="Helical" evidence="5">
    <location>
        <begin position="142"/>
        <end position="161"/>
    </location>
</feature>
<dbReference type="InterPro" id="IPR000537">
    <property type="entry name" value="UbiA_prenyltransferase"/>
</dbReference>
<dbReference type="RefSeq" id="WP_014262285.1">
    <property type="nucleotide sequence ID" value="NC_016630.1"/>
</dbReference>
<feature type="transmembrane region" description="Helical" evidence="5">
    <location>
        <begin position="243"/>
        <end position="260"/>
    </location>
</feature>
<keyword evidence="4 5" id="KW-0472">Membrane</keyword>
<evidence type="ECO:0000313" key="6">
    <source>
        <dbReference type="EMBL" id="EFE28093.1"/>
    </source>
</evidence>
<dbReference type="InterPro" id="IPR044878">
    <property type="entry name" value="UbiA_sf"/>
</dbReference>
<gene>
    <name evidence="6" type="primary">ubiA</name>
    <name evidence="6" type="ordered locus">HMPREF0389_00005</name>
</gene>
<feature type="transmembrane region" description="Helical" evidence="5">
    <location>
        <begin position="39"/>
        <end position="62"/>
    </location>
</feature>
<dbReference type="Pfam" id="PF01040">
    <property type="entry name" value="UbiA"/>
    <property type="match status" value="1"/>
</dbReference>
<dbReference type="PATRIC" id="fig|546269.5.peg.659"/>
<reference evidence="7" key="1">
    <citation type="submission" date="2010-12" db="EMBL/GenBank/DDBJ databases">
        <title>The genome sequence of Filifactor alocis strain ATCC 35896.</title>
        <authorList>
            <consortium name="The Broad Institute Genome Sequencing Platform"/>
            <person name="Ward D."/>
            <person name="Earl A."/>
            <person name="Feldgarden M."/>
            <person name="Young S.K."/>
            <person name="Gargeya S."/>
            <person name="Zeng Q."/>
            <person name="Alvarado L."/>
            <person name="Berlin A."/>
            <person name="Bochicchio J."/>
            <person name="Chapman S.B."/>
            <person name="Chen Z."/>
            <person name="Freedman E."/>
            <person name="Gellesch M."/>
            <person name="Goldberg J."/>
            <person name="Griggs A."/>
            <person name="Gujja S."/>
            <person name="Heilman E."/>
            <person name="Heiman D."/>
            <person name="Howarth C."/>
            <person name="Mehta T."/>
            <person name="Neiman D."/>
            <person name="Pearson M."/>
            <person name="Roberts A."/>
            <person name="Saif S."/>
            <person name="Shea T."/>
            <person name="Shenoy N."/>
            <person name="Sisk P."/>
            <person name="Stolte C."/>
            <person name="Sykes S."/>
            <person name="White J."/>
            <person name="Yandava C."/>
            <person name="Izard J."/>
            <person name="Blanton J.M."/>
            <person name="Baranova O.V."/>
            <person name="Tanner A.C."/>
            <person name="Dewhirst F.E."/>
            <person name="Haas B."/>
            <person name="Nusbaum C."/>
            <person name="Birren B."/>
        </authorList>
    </citation>
    <scope>NUCLEOTIDE SEQUENCE [LARGE SCALE GENOMIC DNA]</scope>
    <source>
        <strain evidence="7">ATCC 35896 / D40 B5</strain>
    </source>
</reference>
<dbReference type="STRING" id="546269.HMPREF0389_00005"/>
<keyword evidence="7" id="KW-1185">Reference proteome</keyword>
<keyword evidence="3 5" id="KW-1133">Transmembrane helix</keyword>